<dbReference type="InterPro" id="IPR027478">
    <property type="entry name" value="LdcA_N"/>
</dbReference>
<dbReference type="Gene3D" id="3.40.50.10740">
    <property type="entry name" value="Class I glutamine amidotransferase-like"/>
    <property type="match status" value="1"/>
</dbReference>
<organism evidence="2 3">
    <name type="scientific">Cytobacillus firmus</name>
    <name type="common">Bacillus firmus</name>
    <dbReference type="NCBI Taxonomy" id="1399"/>
    <lineage>
        <taxon>Bacteria</taxon>
        <taxon>Bacillati</taxon>
        <taxon>Bacillota</taxon>
        <taxon>Bacilli</taxon>
        <taxon>Bacillales</taxon>
        <taxon>Bacillaceae</taxon>
        <taxon>Cytobacillus</taxon>
    </lineage>
</organism>
<keyword evidence="2" id="KW-0121">Carboxypeptidase</keyword>
<keyword evidence="2" id="KW-0378">Hydrolase</keyword>
<dbReference type="PANTHER" id="PTHR30237:SF6">
    <property type="entry name" value="CARBOXYPEPTIDASE YOCD-RELATED"/>
    <property type="match status" value="1"/>
</dbReference>
<sequence length="58" mass="6662">MTYGKNAEEHDEFFSTSIEERIEDLHDAFTDPNVKGILTVIGGYNANQLLNYIDYVHL</sequence>
<accession>A0A800NGP7</accession>
<dbReference type="AlphaFoldDB" id="A0A800NGP7"/>
<protein>
    <submittedName>
        <fullName evidence="2">Muramoyltetrapeptide carboxypeptidase</fullName>
        <ecNumber evidence="2">3.4.17.13</ecNumber>
    </submittedName>
</protein>
<keyword evidence="2" id="KW-0645">Protease</keyword>
<comment type="caution">
    <text evidence="2">The sequence shown here is derived from an EMBL/GenBank/DDBJ whole genome shotgun (WGS) entry which is preliminary data.</text>
</comment>
<evidence type="ECO:0000313" key="2">
    <source>
        <dbReference type="EMBL" id="KAF0826102.1"/>
    </source>
</evidence>
<dbReference type="PANTHER" id="PTHR30237">
    <property type="entry name" value="MURAMOYLTETRAPEPTIDE CARBOXYPEPTIDASE"/>
    <property type="match status" value="1"/>
</dbReference>
<dbReference type="GO" id="GO:0106415">
    <property type="term" value="F:muramoyltetrapeptide carboxypeptidase activity"/>
    <property type="evidence" value="ECO:0007669"/>
    <property type="project" value="UniProtKB-EC"/>
</dbReference>
<evidence type="ECO:0000313" key="3">
    <source>
        <dbReference type="Proteomes" id="UP000465778"/>
    </source>
</evidence>
<evidence type="ECO:0000259" key="1">
    <source>
        <dbReference type="Pfam" id="PF02016"/>
    </source>
</evidence>
<gene>
    <name evidence="2" type="ORF">KIS1582_0241</name>
</gene>
<dbReference type="InterPro" id="IPR040449">
    <property type="entry name" value="Peptidase_S66_N"/>
</dbReference>
<reference evidence="2 3" key="1">
    <citation type="journal article" date="2020" name="G3 (Bethesda)">
        <title>Whole Genome Sequencing and Comparative Genomics of Two Nematicidal Bacillus Strains Reveals a Wide Range of Possible Virulence Factors.</title>
        <authorList>
            <person name="Susic N."/>
            <person name="Janezic S."/>
            <person name="Rupnik M."/>
            <person name="Geric Stare B."/>
        </authorList>
    </citation>
    <scope>NUCLEOTIDE SEQUENCE [LARGE SCALE GENOMIC DNA]</scope>
    <source>
        <strain evidence="2 3">I-1582</strain>
    </source>
</reference>
<name>A0A800NGP7_CYTFI</name>
<dbReference type="Pfam" id="PF02016">
    <property type="entry name" value="Peptidase_S66"/>
    <property type="match status" value="1"/>
</dbReference>
<dbReference type="EMBL" id="VDEM01000001">
    <property type="protein sequence ID" value="KAF0826102.1"/>
    <property type="molecule type" value="Genomic_DNA"/>
</dbReference>
<dbReference type="EC" id="3.4.17.13" evidence="2"/>
<dbReference type="InterPro" id="IPR003507">
    <property type="entry name" value="S66_fam"/>
</dbReference>
<proteinExistence type="predicted"/>
<dbReference type="SUPFAM" id="SSF52317">
    <property type="entry name" value="Class I glutamine amidotransferase-like"/>
    <property type="match status" value="1"/>
</dbReference>
<dbReference type="InterPro" id="IPR029062">
    <property type="entry name" value="Class_I_gatase-like"/>
</dbReference>
<feature type="domain" description="LD-carboxypeptidase N-terminal" evidence="1">
    <location>
        <begin position="4"/>
        <end position="56"/>
    </location>
</feature>
<dbReference type="Proteomes" id="UP000465778">
    <property type="component" value="Unassembled WGS sequence"/>
</dbReference>